<feature type="compositionally biased region" description="Basic and acidic residues" evidence="2">
    <location>
        <begin position="57"/>
        <end position="70"/>
    </location>
</feature>
<comment type="caution">
    <text evidence="3">The sequence shown here is derived from an EMBL/GenBank/DDBJ whole genome shotgun (WGS) entry which is preliminary data.</text>
</comment>
<evidence type="ECO:0000313" key="4">
    <source>
        <dbReference type="Proteomes" id="UP001316803"/>
    </source>
</evidence>
<feature type="compositionally biased region" description="Polar residues" evidence="2">
    <location>
        <begin position="473"/>
        <end position="513"/>
    </location>
</feature>
<feature type="region of interest" description="Disordered" evidence="2">
    <location>
        <begin position="1"/>
        <end position="110"/>
    </location>
</feature>
<keyword evidence="4" id="KW-1185">Reference proteome</keyword>
<gene>
    <name evidence="3" type="ORF">OHC33_004558</name>
</gene>
<evidence type="ECO:0000256" key="1">
    <source>
        <dbReference type="SAM" id="Coils"/>
    </source>
</evidence>
<dbReference type="AlphaFoldDB" id="A0AAN8IP78"/>
<name>A0AAN8IP78_9EURO</name>
<feature type="compositionally biased region" description="Polar residues" evidence="2">
    <location>
        <begin position="532"/>
        <end position="554"/>
    </location>
</feature>
<organism evidence="3 4">
    <name type="scientific">Knufia fluminis</name>
    <dbReference type="NCBI Taxonomy" id="191047"/>
    <lineage>
        <taxon>Eukaryota</taxon>
        <taxon>Fungi</taxon>
        <taxon>Dikarya</taxon>
        <taxon>Ascomycota</taxon>
        <taxon>Pezizomycotina</taxon>
        <taxon>Eurotiomycetes</taxon>
        <taxon>Chaetothyriomycetidae</taxon>
        <taxon>Chaetothyriales</taxon>
        <taxon>Trichomeriaceae</taxon>
        <taxon>Knufia</taxon>
    </lineage>
</organism>
<feature type="compositionally biased region" description="Basic and acidic residues" evidence="2">
    <location>
        <begin position="83"/>
        <end position="95"/>
    </location>
</feature>
<feature type="compositionally biased region" description="Low complexity" evidence="2">
    <location>
        <begin position="96"/>
        <end position="105"/>
    </location>
</feature>
<proteinExistence type="predicted"/>
<accession>A0AAN8IP78</accession>
<feature type="region of interest" description="Disordered" evidence="2">
    <location>
        <begin position="449"/>
        <end position="554"/>
    </location>
</feature>
<dbReference type="Proteomes" id="UP001316803">
    <property type="component" value="Unassembled WGS sequence"/>
</dbReference>
<keyword evidence="1" id="KW-0175">Coiled coil</keyword>
<sequence length="589" mass="64988">MASSPAASDASHESGDDGANSSTAKQSSVKDKECPYCHQKFTSSSLGRHLDQYISKKKPDGVHNVEEIKKMRAGITRRTARGGKKDHDPSEEKSAHASPSHSSNNVPTPAFLESLNKSQAGTNDVRFNRMGWQATGVITDPVNPGAAPPGPSPLLPGGPQNAVAGSKRNFSTYAADLPPTSANETARALELSLREVLDAVSVATKTAAPLPEPFPFDLTSQTFPGLCLLLLPPPATLFQPSPFATSTTIPLQPPGMEQLHALRQKIRFTLDQWKWDALAYVQRHSPQNSIAVGEEAERLTRTTQEHIEDAMRHLDTAFQYFMSNNPEQQYQLWSIELLRAYKCEQDKLKDVTERIARMTQEASQLQQQIDHLSRCQWPREMALWPPERNTFDSAVQKELSNNRHGATSIDSLNAYGTTRDPGITSLSPEDRWDFDKLVNKWKRHVREDRARRGGSGSSMLPPLSSEALERTDTPPSASIRNQSAPGVLSNGQKSNLNSPTVRNGVNPTGSFSITDKPITFASNSMHRPFPGTPNNAPSNLSRSQTPFQNSNVSIISDLPDHMARFVPWYQQDEAQKKLQRDQDSMAVGE</sequence>
<feature type="coiled-coil region" evidence="1">
    <location>
        <begin position="341"/>
        <end position="375"/>
    </location>
</feature>
<evidence type="ECO:0000313" key="3">
    <source>
        <dbReference type="EMBL" id="KAK5954832.1"/>
    </source>
</evidence>
<dbReference type="EMBL" id="JAKLMC020000008">
    <property type="protein sequence ID" value="KAK5954832.1"/>
    <property type="molecule type" value="Genomic_DNA"/>
</dbReference>
<protein>
    <submittedName>
        <fullName evidence="3">Uncharacterized protein</fullName>
    </submittedName>
</protein>
<reference evidence="3 4" key="1">
    <citation type="submission" date="2022-12" db="EMBL/GenBank/DDBJ databases">
        <title>Genomic features and morphological characterization of a novel Knufia sp. strain isolated from spacecraft assembly facility.</title>
        <authorList>
            <person name="Teixeira M."/>
            <person name="Chander A.M."/>
            <person name="Stajich J.E."/>
            <person name="Venkateswaran K."/>
        </authorList>
    </citation>
    <scope>NUCLEOTIDE SEQUENCE [LARGE SCALE GENOMIC DNA]</scope>
    <source>
        <strain evidence="3 4">FJI-L2-BK-P2</strain>
    </source>
</reference>
<evidence type="ECO:0000256" key="2">
    <source>
        <dbReference type="SAM" id="MobiDB-lite"/>
    </source>
</evidence>